<dbReference type="GeneID" id="92088698"/>
<dbReference type="InterPro" id="IPR029058">
    <property type="entry name" value="AB_hydrolase_fold"/>
</dbReference>
<dbReference type="PANTHER" id="PTHR37017">
    <property type="entry name" value="AB HYDROLASE-1 DOMAIN-CONTAINING PROTEIN-RELATED"/>
    <property type="match status" value="1"/>
</dbReference>
<dbReference type="RefSeq" id="XP_066717802.1">
    <property type="nucleotide sequence ID" value="XM_066855635.1"/>
</dbReference>
<evidence type="ECO:0000313" key="2">
    <source>
        <dbReference type="EMBL" id="KAK8073327.1"/>
    </source>
</evidence>
<evidence type="ECO:0000313" key="3">
    <source>
        <dbReference type="Proteomes" id="UP001480595"/>
    </source>
</evidence>
<dbReference type="PANTHER" id="PTHR37017:SF8">
    <property type="entry name" value="AB HYDROLASE-1 DOMAIN-CONTAINING PROTEIN"/>
    <property type="match status" value="1"/>
</dbReference>
<proteinExistence type="predicted"/>
<reference evidence="2 3" key="1">
    <citation type="submission" date="2023-01" db="EMBL/GenBank/DDBJ databases">
        <title>Analysis of 21 Apiospora genomes using comparative genomics revels a genus with tremendous synthesis potential of carbohydrate active enzymes and secondary metabolites.</title>
        <authorList>
            <person name="Sorensen T."/>
        </authorList>
    </citation>
    <scope>NUCLEOTIDE SEQUENCE [LARGE SCALE GENOMIC DNA]</scope>
    <source>
        <strain evidence="2 3">CBS 135458</strain>
    </source>
</reference>
<evidence type="ECO:0000259" key="1">
    <source>
        <dbReference type="Pfam" id="PF12697"/>
    </source>
</evidence>
<accession>A0ABR1VR60</accession>
<dbReference type="Pfam" id="PF12697">
    <property type="entry name" value="Abhydrolase_6"/>
    <property type="match status" value="1"/>
</dbReference>
<protein>
    <submittedName>
        <fullName evidence="2">Alpha/beta hydrolase fold-1</fullName>
    </submittedName>
</protein>
<dbReference type="Proteomes" id="UP001480595">
    <property type="component" value="Unassembled WGS sequence"/>
</dbReference>
<gene>
    <name evidence="2" type="ORF">PG994_004226</name>
</gene>
<dbReference type="SUPFAM" id="SSF53474">
    <property type="entry name" value="alpha/beta-Hydrolases"/>
    <property type="match status" value="1"/>
</dbReference>
<feature type="domain" description="AB hydrolase-1" evidence="1">
    <location>
        <begin position="5"/>
        <end position="116"/>
    </location>
</feature>
<name>A0ABR1VR60_9PEZI</name>
<comment type="caution">
    <text evidence="2">The sequence shown here is derived from an EMBL/GenBank/DDBJ whole genome shotgun (WGS) entry which is preliminary data.</text>
</comment>
<dbReference type="InterPro" id="IPR052897">
    <property type="entry name" value="Sec-Metab_Biosynth_Hydrolase"/>
</dbReference>
<dbReference type="EMBL" id="JAQQWL010000005">
    <property type="protein sequence ID" value="KAK8073327.1"/>
    <property type="molecule type" value="Genomic_DNA"/>
</dbReference>
<keyword evidence="2" id="KW-0378">Hydrolase</keyword>
<dbReference type="InterPro" id="IPR000073">
    <property type="entry name" value="AB_hydrolase_1"/>
</dbReference>
<sequence length="200" mass="21889">MLVYGACHPPHFYRNLIDNLHGHGYTVFAPALPTTGLDESVGRKTYLHNVKRIYEDLLPLLDAGKKAVLICHSFGGIAGSAATKNHTIKERKSRGQQGGIMAVVFIAAAILAQKDTCFLASVGTRLPTLYAVDLLYQSHVSIVEEVHFVAADIKVLTYYVKCTKDKAIPAGIQQEMAQNSGCHIIEIESDHSLFLHTDTT</sequence>
<dbReference type="Gene3D" id="3.40.50.1820">
    <property type="entry name" value="alpha/beta hydrolase"/>
    <property type="match status" value="1"/>
</dbReference>
<dbReference type="GO" id="GO:0016787">
    <property type="term" value="F:hydrolase activity"/>
    <property type="evidence" value="ECO:0007669"/>
    <property type="project" value="UniProtKB-KW"/>
</dbReference>
<organism evidence="2 3">
    <name type="scientific">Apiospora phragmitis</name>
    <dbReference type="NCBI Taxonomy" id="2905665"/>
    <lineage>
        <taxon>Eukaryota</taxon>
        <taxon>Fungi</taxon>
        <taxon>Dikarya</taxon>
        <taxon>Ascomycota</taxon>
        <taxon>Pezizomycotina</taxon>
        <taxon>Sordariomycetes</taxon>
        <taxon>Xylariomycetidae</taxon>
        <taxon>Amphisphaeriales</taxon>
        <taxon>Apiosporaceae</taxon>
        <taxon>Apiospora</taxon>
    </lineage>
</organism>
<keyword evidence="3" id="KW-1185">Reference proteome</keyword>